<dbReference type="AlphaFoldDB" id="A0A915II58"/>
<dbReference type="GO" id="GO:0005634">
    <property type="term" value="C:nucleus"/>
    <property type="evidence" value="ECO:0007669"/>
    <property type="project" value="TreeGrafter"/>
</dbReference>
<dbReference type="InterPro" id="IPR028002">
    <property type="entry name" value="Myb_DNA-bind_5"/>
</dbReference>
<accession>A0A915II58</accession>
<dbReference type="PANTHER" id="PTHR23098">
    <property type="entry name" value="AGAP001331-PA-RELATED"/>
    <property type="match status" value="1"/>
</dbReference>
<evidence type="ECO:0000313" key="7">
    <source>
        <dbReference type="WBParaSite" id="nRc.2.0.1.t13760-RA"/>
    </source>
</evidence>
<comment type="subunit">
    <text evidence="1">Self-associates forming complexes of several hundred monomers.</text>
</comment>
<name>A0A915II58_ROMCU</name>
<dbReference type="Proteomes" id="UP000887565">
    <property type="component" value="Unplaced"/>
</dbReference>
<evidence type="ECO:0000313" key="6">
    <source>
        <dbReference type="Proteomes" id="UP000887565"/>
    </source>
</evidence>
<feature type="compositionally biased region" description="Basic and acidic residues" evidence="4">
    <location>
        <begin position="154"/>
        <end position="168"/>
    </location>
</feature>
<feature type="domain" description="Myb/SANT-like DNA-binding" evidence="5">
    <location>
        <begin position="20"/>
        <end position="86"/>
    </location>
</feature>
<feature type="region of interest" description="Disordered" evidence="4">
    <location>
        <begin position="134"/>
        <end position="169"/>
    </location>
</feature>
<dbReference type="PANTHER" id="PTHR23098:SF16">
    <property type="entry name" value="REGULATORY PROTEIN ZESTE"/>
    <property type="match status" value="1"/>
</dbReference>
<keyword evidence="6" id="KW-1185">Reference proteome</keyword>
<evidence type="ECO:0000256" key="2">
    <source>
        <dbReference type="ARBA" id="ARBA00016807"/>
    </source>
</evidence>
<evidence type="ECO:0000256" key="3">
    <source>
        <dbReference type="ARBA" id="ARBA00025466"/>
    </source>
</evidence>
<proteinExistence type="predicted"/>
<sequence length="323" mass="37051">MESAPCKNVSKSEESQRRNRSVNFSNKDLAILIEQYEKYHSILDAPFSTKISADKKSRAWISLLDDFNAIASKKRNLDQLKTKLRSCWRLVNIHQTNMTRSKTGGGPPPPDLPETLAKLATLQQGSARLEGIGVNLESGNMPKGDSLSEDVSDSETRDQTPSAEEQKVSKSAPIYKQKFSVGIQEQQLQVLLKQEVYLDLKIKYFQEKRAYEIEKRSYELEEMQFEREKMAQERLMWQNIGRHGHVFPKPGPGQFKMQLRKIARHGILITLVMKVVTTARRQLGIFVFKPIGIRMNAATNVLRKERRSRLTFTADRTYYSNGN</sequence>
<comment type="function">
    <text evidence="3">Involved in transvection phenomena (= synapsis-dependent gene expression), where the synaptic pairing of chromosomes carrying genes with which zeste interacts influences the expression of these genes. Zeste binds to DNA and stimulates transcription from a nearby promoter.</text>
</comment>
<dbReference type="Pfam" id="PF13873">
    <property type="entry name" value="Myb_DNA-bind_5"/>
    <property type="match status" value="1"/>
</dbReference>
<dbReference type="WBParaSite" id="nRc.2.0.1.t13760-RA">
    <property type="protein sequence ID" value="nRc.2.0.1.t13760-RA"/>
    <property type="gene ID" value="nRc.2.0.1.g13760"/>
</dbReference>
<feature type="region of interest" description="Disordered" evidence="4">
    <location>
        <begin position="1"/>
        <end position="20"/>
    </location>
</feature>
<evidence type="ECO:0000256" key="4">
    <source>
        <dbReference type="SAM" id="MobiDB-lite"/>
    </source>
</evidence>
<protein>
    <recommendedName>
        <fullName evidence="2">Regulatory protein zeste</fullName>
    </recommendedName>
</protein>
<evidence type="ECO:0000259" key="5">
    <source>
        <dbReference type="Pfam" id="PF13873"/>
    </source>
</evidence>
<reference evidence="7" key="1">
    <citation type="submission" date="2022-11" db="UniProtKB">
        <authorList>
            <consortium name="WormBaseParasite"/>
        </authorList>
    </citation>
    <scope>IDENTIFICATION</scope>
</reference>
<evidence type="ECO:0000256" key="1">
    <source>
        <dbReference type="ARBA" id="ARBA00011764"/>
    </source>
</evidence>
<organism evidence="6 7">
    <name type="scientific">Romanomermis culicivorax</name>
    <name type="common">Nematode worm</name>
    <dbReference type="NCBI Taxonomy" id="13658"/>
    <lineage>
        <taxon>Eukaryota</taxon>
        <taxon>Metazoa</taxon>
        <taxon>Ecdysozoa</taxon>
        <taxon>Nematoda</taxon>
        <taxon>Enoplea</taxon>
        <taxon>Dorylaimia</taxon>
        <taxon>Mermithida</taxon>
        <taxon>Mermithoidea</taxon>
        <taxon>Mermithidae</taxon>
        <taxon>Romanomermis</taxon>
    </lineage>
</organism>